<dbReference type="InterPro" id="IPR058533">
    <property type="entry name" value="Cation_efflux_TM"/>
</dbReference>
<keyword evidence="3" id="KW-0813">Transport</keyword>
<dbReference type="InterPro" id="IPR002524">
    <property type="entry name" value="Cation_efflux"/>
</dbReference>
<accession>A0A1M5G8U7</accession>
<dbReference type="InterPro" id="IPR036837">
    <property type="entry name" value="Cation_efflux_CTD_sf"/>
</dbReference>
<evidence type="ECO:0000256" key="5">
    <source>
        <dbReference type="ARBA" id="ARBA00022989"/>
    </source>
</evidence>
<feature type="transmembrane region" description="Helical" evidence="8">
    <location>
        <begin position="197"/>
        <end position="215"/>
    </location>
</feature>
<organism evidence="11 12">
    <name type="scientific">Streptoalloteichus hindustanus</name>
    <dbReference type="NCBI Taxonomy" id="2017"/>
    <lineage>
        <taxon>Bacteria</taxon>
        <taxon>Bacillati</taxon>
        <taxon>Actinomycetota</taxon>
        <taxon>Actinomycetes</taxon>
        <taxon>Pseudonocardiales</taxon>
        <taxon>Pseudonocardiaceae</taxon>
        <taxon>Streptoalloteichus</taxon>
    </lineage>
</organism>
<dbReference type="SUPFAM" id="SSF161111">
    <property type="entry name" value="Cation efflux protein transmembrane domain-like"/>
    <property type="match status" value="1"/>
</dbReference>
<reference evidence="11 12" key="1">
    <citation type="submission" date="2016-11" db="EMBL/GenBank/DDBJ databases">
        <authorList>
            <person name="Jaros S."/>
            <person name="Januszkiewicz K."/>
            <person name="Wedrychowicz H."/>
        </authorList>
    </citation>
    <scope>NUCLEOTIDE SEQUENCE [LARGE SCALE GENOMIC DNA]</scope>
    <source>
        <strain evidence="11 12">DSM 44523</strain>
    </source>
</reference>
<comment type="similarity">
    <text evidence="2">Belongs to the cation diffusion facilitator (CDF) transporter (TC 2.A.4) family. SLC30A subfamily.</text>
</comment>
<keyword evidence="7 8" id="KW-0472">Membrane</keyword>
<name>A0A1M5G8U7_STRHI</name>
<evidence type="ECO:0000259" key="9">
    <source>
        <dbReference type="Pfam" id="PF01545"/>
    </source>
</evidence>
<evidence type="ECO:0000256" key="7">
    <source>
        <dbReference type="ARBA" id="ARBA00023136"/>
    </source>
</evidence>
<feature type="transmembrane region" description="Helical" evidence="8">
    <location>
        <begin position="133"/>
        <end position="156"/>
    </location>
</feature>
<dbReference type="Pfam" id="PF16916">
    <property type="entry name" value="ZT_dimer"/>
    <property type="match status" value="1"/>
</dbReference>
<evidence type="ECO:0000256" key="6">
    <source>
        <dbReference type="ARBA" id="ARBA00023065"/>
    </source>
</evidence>
<dbReference type="AlphaFoldDB" id="A0A1M5G8U7"/>
<comment type="subcellular location">
    <subcellularLocation>
        <location evidence="1">Membrane</location>
        <topology evidence="1">Multi-pass membrane protein</topology>
    </subcellularLocation>
</comment>
<dbReference type="Gene3D" id="1.20.1510.10">
    <property type="entry name" value="Cation efflux protein transmembrane domain"/>
    <property type="match status" value="1"/>
</dbReference>
<dbReference type="PANTHER" id="PTHR11562">
    <property type="entry name" value="CATION EFFLUX PROTEIN/ ZINC TRANSPORTER"/>
    <property type="match status" value="1"/>
</dbReference>
<dbReference type="InterPro" id="IPR027469">
    <property type="entry name" value="Cation_efflux_TMD_sf"/>
</dbReference>
<keyword evidence="5 8" id="KW-1133">Transmembrane helix</keyword>
<evidence type="ECO:0000256" key="2">
    <source>
        <dbReference type="ARBA" id="ARBA00008873"/>
    </source>
</evidence>
<proteinExistence type="inferred from homology"/>
<evidence type="ECO:0000313" key="11">
    <source>
        <dbReference type="EMBL" id="SHG00108.1"/>
    </source>
</evidence>
<evidence type="ECO:0000256" key="3">
    <source>
        <dbReference type="ARBA" id="ARBA00022448"/>
    </source>
</evidence>
<evidence type="ECO:0000259" key="10">
    <source>
        <dbReference type="Pfam" id="PF16916"/>
    </source>
</evidence>
<dbReference type="Proteomes" id="UP000184501">
    <property type="component" value="Unassembled WGS sequence"/>
</dbReference>
<dbReference type="NCBIfam" id="TIGR01297">
    <property type="entry name" value="CDF"/>
    <property type="match status" value="1"/>
</dbReference>
<gene>
    <name evidence="11" type="ORF">SAMN05444320_10617</name>
</gene>
<dbReference type="EMBL" id="FQVN01000006">
    <property type="protein sequence ID" value="SHG00108.1"/>
    <property type="molecule type" value="Genomic_DNA"/>
</dbReference>
<feature type="domain" description="Cation efflux protein cytoplasmic" evidence="10">
    <location>
        <begin position="230"/>
        <end position="304"/>
    </location>
</feature>
<evidence type="ECO:0000256" key="4">
    <source>
        <dbReference type="ARBA" id="ARBA00022692"/>
    </source>
</evidence>
<sequence length="316" mass="33100">MRMSLYVGVMGHGHSHGVAPGQAGSASGRYVGRLVAALVIGAAFMVLEVVVGLATGSLALVSDAAHMLTDVLGVGLALSAILVARNARGAADRTFGLYRAEVLAALANAVLLFGVAGYVLYEAAGRWSAPPEVPGLPVLLTAAVGLLGNLVSFALLRSGAKESLNVRGAYLEVLADLIGSVGVLVSGAVTLLFGWRYADPVIGVAIGLFVLPRTWRLGRRAVRILFQHAPEGVDVPALRADLAAVEGVTEVHDLHVWTLTSGMEVASAHLATKSAAEHDRVLEAAQRLLAERYRIEHATLQVETVGRAARCRELSW</sequence>
<keyword evidence="12" id="KW-1185">Reference proteome</keyword>
<evidence type="ECO:0000256" key="1">
    <source>
        <dbReference type="ARBA" id="ARBA00004141"/>
    </source>
</evidence>
<dbReference type="GO" id="GO:0005385">
    <property type="term" value="F:zinc ion transmembrane transporter activity"/>
    <property type="evidence" value="ECO:0007669"/>
    <property type="project" value="TreeGrafter"/>
</dbReference>
<dbReference type="InterPro" id="IPR050681">
    <property type="entry name" value="CDF/SLC30A"/>
</dbReference>
<dbReference type="Pfam" id="PF01545">
    <property type="entry name" value="Cation_efflux"/>
    <property type="match status" value="1"/>
</dbReference>
<dbReference type="GO" id="GO:0005886">
    <property type="term" value="C:plasma membrane"/>
    <property type="evidence" value="ECO:0007669"/>
    <property type="project" value="TreeGrafter"/>
</dbReference>
<feature type="transmembrane region" description="Helical" evidence="8">
    <location>
        <begin position="168"/>
        <end position="191"/>
    </location>
</feature>
<dbReference type="SUPFAM" id="SSF160240">
    <property type="entry name" value="Cation efflux protein cytoplasmic domain-like"/>
    <property type="match status" value="1"/>
</dbReference>
<keyword evidence="6" id="KW-0406">Ion transport</keyword>
<feature type="domain" description="Cation efflux protein transmembrane" evidence="9">
    <location>
        <begin position="34"/>
        <end position="225"/>
    </location>
</feature>
<dbReference type="PANTHER" id="PTHR11562:SF17">
    <property type="entry name" value="RE54080P-RELATED"/>
    <property type="match status" value="1"/>
</dbReference>
<keyword evidence="4 8" id="KW-0812">Transmembrane</keyword>
<feature type="transmembrane region" description="Helical" evidence="8">
    <location>
        <begin position="34"/>
        <end position="58"/>
    </location>
</feature>
<feature type="transmembrane region" description="Helical" evidence="8">
    <location>
        <begin position="64"/>
        <end position="84"/>
    </location>
</feature>
<feature type="transmembrane region" description="Helical" evidence="8">
    <location>
        <begin position="96"/>
        <end position="121"/>
    </location>
</feature>
<evidence type="ECO:0000313" key="12">
    <source>
        <dbReference type="Proteomes" id="UP000184501"/>
    </source>
</evidence>
<dbReference type="InterPro" id="IPR027470">
    <property type="entry name" value="Cation_efflux_CTD"/>
</dbReference>
<protein>
    <submittedName>
        <fullName evidence="11">Cobalt-zinc-cadmium efflux system protein</fullName>
    </submittedName>
</protein>
<evidence type="ECO:0000256" key="8">
    <source>
        <dbReference type="SAM" id="Phobius"/>
    </source>
</evidence>